<keyword evidence="8" id="KW-0547">Nucleotide-binding</keyword>
<dbReference type="GO" id="GO:0016020">
    <property type="term" value="C:membrane"/>
    <property type="evidence" value="ECO:0007669"/>
    <property type="project" value="UniProtKB-SubCell"/>
</dbReference>
<dbReference type="Proteomes" id="UP000298663">
    <property type="component" value="Unassembled WGS sequence"/>
</dbReference>
<proteinExistence type="inferred from homology"/>
<organism evidence="14 15">
    <name type="scientific">Steinernema carpocapsae</name>
    <name type="common">Entomopathogenic nematode</name>
    <dbReference type="NCBI Taxonomy" id="34508"/>
    <lineage>
        <taxon>Eukaryota</taxon>
        <taxon>Metazoa</taxon>
        <taxon>Ecdysozoa</taxon>
        <taxon>Nematoda</taxon>
        <taxon>Chromadorea</taxon>
        <taxon>Rhabditida</taxon>
        <taxon>Tylenchina</taxon>
        <taxon>Panagrolaimomorpha</taxon>
        <taxon>Strongyloidoidea</taxon>
        <taxon>Steinernematidae</taxon>
        <taxon>Steinernema</taxon>
    </lineage>
</organism>
<keyword evidence="6" id="KW-0808">Transferase</keyword>
<dbReference type="EMBL" id="AZBU02000002">
    <property type="protein sequence ID" value="TKR95590.1"/>
    <property type="molecule type" value="Genomic_DNA"/>
</dbReference>
<sequence>MRGFKAIFYRILQHPVPIPLLIFTLIFISYLNHLRYPSSPNLDLQTTTPSIRQVLKDVYISPAAQKLPKRGLLFCFVTTIPRYHATRAQTVVETWLQRCDHGELFTSNSSWLPEVVPYRTIYRNLNDTYEELFWKSKISLFYVFTHISPNFDWYLKADDDTYVITENLRAYLASFDASKPHYIGFRMKPYLKDGYNSGGAGYVLSRQAMRIFAEILYYDESLCKFNEFEDVGIGKCLANAGIYPTITSDVEGRQRFLPYDFQQVYEGMLSSKEAEYWFKEKPKKGNSAFTPDLISIHHITPDTMRALELSLYKIRISSTT</sequence>
<accession>A0A4U5PGI9</accession>
<reference evidence="14 15" key="1">
    <citation type="journal article" date="2015" name="Genome Biol.">
        <title>Comparative genomics of Steinernema reveals deeply conserved gene regulatory networks.</title>
        <authorList>
            <person name="Dillman A.R."/>
            <person name="Macchietto M."/>
            <person name="Porter C.F."/>
            <person name="Rogers A."/>
            <person name="Williams B."/>
            <person name="Antoshechkin I."/>
            <person name="Lee M.M."/>
            <person name="Goodwin Z."/>
            <person name="Lu X."/>
            <person name="Lewis E.E."/>
            <person name="Goodrich-Blair H."/>
            <person name="Stock S.P."/>
            <person name="Adams B.J."/>
            <person name="Sternberg P.W."/>
            <person name="Mortazavi A."/>
        </authorList>
    </citation>
    <scope>NUCLEOTIDE SEQUENCE [LARGE SCALE GENOMIC DNA]</scope>
    <source>
        <strain evidence="14 15">ALL</strain>
    </source>
</reference>
<keyword evidence="7 12" id="KW-0812">Transmembrane</keyword>
<reference evidence="14 15" key="2">
    <citation type="journal article" date="2019" name="G3 (Bethesda)">
        <title>Hybrid Assembly of the Genome of the Entomopathogenic Nematode Steinernema carpocapsae Identifies the X-Chromosome.</title>
        <authorList>
            <person name="Serra L."/>
            <person name="Macchietto M."/>
            <person name="Macias-Munoz A."/>
            <person name="McGill C.J."/>
            <person name="Rodriguez I.M."/>
            <person name="Rodriguez B."/>
            <person name="Murad R."/>
            <person name="Mortazavi A."/>
        </authorList>
    </citation>
    <scope>NUCLEOTIDE SEQUENCE [LARGE SCALE GENOMIC DNA]</scope>
    <source>
        <strain evidence="14 15">ALL</strain>
    </source>
</reference>
<evidence type="ECO:0000256" key="10">
    <source>
        <dbReference type="ARBA" id="ARBA00022989"/>
    </source>
</evidence>
<comment type="pathway">
    <text evidence="2">Protein modification; protein glycosylation.</text>
</comment>
<evidence type="ECO:0000256" key="7">
    <source>
        <dbReference type="ARBA" id="ARBA00022692"/>
    </source>
</evidence>
<dbReference type="OrthoDB" id="414175at2759"/>
<gene>
    <name evidence="14" type="ORF">L596_009734</name>
</gene>
<evidence type="ECO:0000313" key="14">
    <source>
        <dbReference type="EMBL" id="TKR95590.1"/>
    </source>
</evidence>
<dbReference type="EC" id="2.4.1.122" evidence="4"/>
<name>A0A4U5PGI9_STECR</name>
<dbReference type="PANTHER" id="PTHR23033">
    <property type="entry name" value="BETA1,3-GALACTOSYLTRANSFERASE"/>
    <property type="match status" value="1"/>
</dbReference>
<dbReference type="InterPro" id="IPR003378">
    <property type="entry name" value="Fringe-like_glycosylTrfase"/>
</dbReference>
<evidence type="ECO:0000256" key="1">
    <source>
        <dbReference type="ARBA" id="ARBA00004606"/>
    </source>
</evidence>
<keyword evidence="5" id="KW-0328">Glycosyltransferase</keyword>
<dbReference type="PANTHER" id="PTHR23033:SF12">
    <property type="entry name" value="GLYCOPROTEIN-N-ACETYLGALACTOSAMINE 3-BETA-GALACTOSYLTRANSFERASE 1-RELATED"/>
    <property type="match status" value="1"/>
</dbReference>
<evidence type="ECO:0000256" key="8">
    <source>
        <dbReference type="ARBA" id="ARBA00022741"/>
    </source>
</evidence>
<comment type="subcellular location">
    <subcellularLocation>
        <location evidence="1">Membrane</location>
        <topology evidence="1">Single-pass type II membrane protein</topology>
    </subcellularLocation>
</comment>
<evidence type="ECO:0000256" key="6">
    <source>
        <dbReference type="ARBA" id="ARBA00022679"/>
    </source>
</evidence>
<evidence type="ECO:0000256" key="3">
    <source>
        <dbReference type="ARBA" id="ARBA00006462"/>
    </source>
</evidence>
<dbReference type="GO" id="GO:0000166">
    <property type="term" value="F:nucleotide binding"/>
    <property type="evidence" value="ECO:0007669"/>
    <property type="project" value="UniProtKB-KW"/>
</dbReference>
<keyword evidence="11 12" id="KW-0472">Membrane</keyword>
<evidence type="ECO:0000256" key="12">
    <source>
        <dbReference type="SAM" id="Phobius"/>
    </source>
</evidence>
<evidence type="ECO:0000313" key="15">
    <source>
        <dbReference type="Proteomes" id="UP000298663"/>
    </source>
</evidence>
<evidence type="ECO:0000256" key="11">
    <source>
        <dbReference type="ARBA" id="ARBA00023136"/>
    </source>
</evidence>
<keyword evidence="15" id="KW-1185">Reference proteome</keyword>
<protein>
    <recommendedName>
        <fullName evidence="4">N-acetylgalactosaminide beta-1,3-galactosyltransferase</fullName>
        <ecNumber evidence="4">2.4.1.122</ecNumber>
    </recommendedName>
</protein>
<dbReference type="STRING" id="34508.A0A4U5PGI9"/>
<dbReference type="Gene3D" id="3.90.550.50">
    <property type="match status" value="1"/>
</dbReference>
<feature type="domain" description="Fringe-like glycosyltransferase" evidence="13">
    <location>
        <begin position="73"/>
        <end position="239"/>
    </location>
</feature>
<dbReference type="Pfam" id="PF02434">
    <property type="entry name" value="Fringe"/>
    <property type="match status" value="1"/>
</dbReference>
<dbReference type="AlphaFoldDB" id="A0A4U5PGI9"/>
<evidence type="ECO:0000259" key="13">
    <source>
        <dbReference type="Pfam" id="PF02434"/>
    </source>
</evidence>
<feature type="transmembrane region" description="Helical" evidence="12">
    <location>
        <begin position="12"/>
        <end position="31"/>
    </location>
</feature>
<evidence type="ECO:0000256" key="4">
    <source>
        <dbReference type="ARBA" id="ARBA00012557"/>
    </source>
</evidence>
<comment type="caution">
    <text evidence="14">The sequence shown here is derived from an EMBL/GenBank/DDBJ whole genome shotgun (WGS) entry which is preliminary data.</text>
</comment>
<evidence type="ECO:0000256" key="5">
    <source>
        <dbReference type="ARBA" id="ARBA00022676"/>
    </source>
</evidence>
<evidence type="ECO:0000256" key="9">
    <source>
        <dbReference type="ARBA" id="ARBA00022968"/>
    </source>
</evidence>
<comment type="similarity">
    <text evidence="3">Belongs to the glycosyltransferase 31 family. Beta3-Gal-T subfamily.</text>
</comment>
<dbReference type="InterPro" id="IPR026050">
    <property type="entry name" value="C1GALT1/C1GALT1_chp1"/>
</dbReference>
<dbReference type="GO" id="GO:0016263">
    <property type="term" value="F:glycoprotein-N-acetylgalactosamine 3-beta-galactosyltransferase activity"/>
    <property type="evidence" value="ECO:0007669"/>
    <property type="project" value="UniProtKB-EC"/>
</dbReference>
<keyword evidence="10 12" id="KW-1133">Transmembrane helix</keyword>
<keyword evidence="9" id="KW-0735">Signal-anchor</keyword>
<evidence type="ECO:0000256" key="2">
    <source>
        <dbReference type="ARBA" id="ARBA00004922"/>
    </source>
</evidence>